<organism evidence="7 8">
    <name type="scientific">Corynebacterium pelargi</name>
    <dbReference type="NCBI Taxonomy" id="1471400"/>
    <lineage>
        <taxon>Bacteria</taxon>
        <taxon>Bacillati</taxon>
        <taxon>Actinomycetota</taxon>
        <taxon>Actinomycetes</taxon>
        <taxon>Mycobacteriales</taxon>
        <taxon>Corynebacteriaceae</taxon>
        <taxon>Corynebacterium</taxon>
    </lineage>
</organism>
<keyword evidence="8" id="KW-1185">Reference proteome</keyword>
<dbReference type="AlphaFoldDB" id="A0A410W6B3"/>
<dbReference type="NCBIfam" id="TIGR03770">
    <property type="entry name" value="anch_rpt_perm"/>
    <property type="match status" value="1"/>
</dbReference>
<accession>A0A410W6B3</accession>
<evidence type="ECO:0000256" key="3">
    <source>
        <dbReference type="ARBA" id="ARBA00022692"/>
    </source>
</evidence>
<protein>
    <submittedName>
        <fullName evidence="7">Manganese transport system membrane protein MntB</fullName>
    </submittedName>
</protein>
<evidence type="ECO:0000256" key="4">
    <source>
        <dbReference type="ARBA" id="ARBA00022989"/>
    </source>
</evidence>
<dbReference type="InterPro" id="IPR022392">
    <property type="entry name" value="Anch_rpt-typ_ABC_trnsprt_perm"/>
</dbReference>
<reference evidence="7 8" key="1">
    <citation type="submission" date="2019-01" db="EMBL/GenBank/DDBJ databases">
        <authorList>
            <person name="Ruckert C."/>
            <person name="Busche T."/>
            <person name="Kalinowski J."/>
        </authorList>
    </citation>
    <scope>NUCLEOTIDE SEQUENCE [LARGE SCALE GENOMIC DNA]</scope>
    <source>
        <strain evidence="7 8">136/3</strain>
    </source>
</reference>
<evidence type="ECO:0000256" key="6">
    <source>
        <dbReference type="RuleBase" id="RU003943"/>
    </source>
</evidence>
<keyword evidence="5" id="KW-0472">Membrane</keyword>
<dbReference type="InterPro" id="IPR037294">
    <property type="entry name" value="ABC_BtuC-like"/>
</dbReference>
<dbReference type="GO" id="GO:0043190">
    <property type="term" value="C:ATP-binding cassette (ABC) transporter complex"/>
    <property type="evidence" value="ECO:0007669"/>
    <property type="project" value="InterPro"/>
</dbReference>
<dbReference type="KEGG" id="cpeg:CPELA_01405"/>
<evidence type="ECO:0000256" key="1">
    <source>
        <dbReference type="ARBA" id="ARBA00004141"/>
    </source>
</evidence>
<dbReference type="RefSeq" id="WP_128889146.1">
    <property type="nucleotide sequence ID" value="NZ_BMCX01000006.1"/>
</dbReference>
<keyword evidence="6" id="KW-0813">Transport</keyword>
<dbReference type="Pfam" id="PF00950">
    <property type="entry name" value="ABC-3"/>
    <property type="match status" value="1"/>
</dbReference>
<evidence type="ECO:0000256" key="2">
    <source>
        <dbReference type="ARBA" id="ARBA00008034"/>
    </source>
</evidence>
<dbReference type="OrthoDB" id="1016457at2"/>
<comment type="subcellular location">
    <subcellularLocation>
        <location evidence="6">Cell membrane</location>
        <topology evidence="6">Multi-pass membrane protein</topology>
    </subcellularLocation>
    <subcellularLocation>
        <location evidence="1">Membrane</location>
        <topology evidence="1">Multi-pass membrane protein</topology>
    </subcellularLocation>
</comment>
<dbReference type="PANTHER" id="PTHR30477:SF13">
    <property type="entry name" value="IRON TRANSPORT SYSTEM MEMBRANE PROTEIN HI_0360-RELATED"/>
    <property type="match status" value="1"/>
</dbReference>
<dbReference type="PANTHER" id="PTHR30477">
    <property type="entry name" value="ABC-TRANSPORTER METAL-BINDING PROTEIN"/>
    <property type="match status" value="1"/>
</dbReference>
<keyword evidence="4" id="KW-1133">Transmembrane helix</keyword>
<dbReference type="GO" id="GO:0010043">
    <property type="term" value="P:response to zinc ion"/>
    <property type="evidence" value="ECO:0007669"/>
    <property type="project" value="TreeGrafter"/>
</dbReference>
<evidence type="ECO:0000313" key="7">
    <source>
        <dbReference type="EMBL" id="QAU51581.1"/>
    </source>
</evidence>
<gene>
    <name evidence="7" type="primary">mntB</name>
    <name evidence="7" type="ORF">CPELA_01405</name>
</gene>
<dbReference type="EMBL" id="CP035299">
    <property type="protein sequence ID" value="QAU51581.1"/>
    <property type="molecule type" value="Genomic_DNA"/>
</dbReference>
<comment type="similarity">
    <text evidence="2 6">Belongs to the ABC-3 integral membrane protein family.</text>
</comment>
<sequence length="278" mass="28795">MISPWDFLADLHNPALAFLPKALIISVLSAALCAVVGTHMVLRGMAFAGDAIAHAVFPGLAIAFVLGGSLVLGGLIGGFSVALLVALFAHKSALKEDSLIGVFFAAAFAIGLVVLSRTQAYAGSLEGFLSGSITGVSTEQLWVAALATLVIMALLAAIHRELAFASLDRELARAAGVPVVVLDVLLYAAVAVSVVVAVHTVGNILVLALLITPASTARLLCRRLLPMMLCAMFLGVAASILGIYAAWSLDIPAGASIVLCSTVMFLLVWLLQPLLKDR</sequence>
<dbReference type="Gene3D" id="1.10.3470.10">
    <property type="entry name" value="ABC transporter involved in vitamin B12 uptake, BtuC"/>
    <property type="match status" value="1"/>
</dbReference>
<evidence type="ECO:0000256" key="5">
    <source>
        <dbReference type="ARBA" id="ARBA00023136"/>
    </source>
</evidence>
<dbReference type="Proteomes" id="UP000288929">
    <property type="component" value="Chromosome"/>
</dbReference>
<proteinExistence type="inferred from homology"/>
<evidence type="ECO:0000313" key="8">
    <source>
        <dbReference type="Proteomes" id="UP000288929"/>
    </source>
</evidence>
<keyword evidence="3 6" id="KW-0812">Transmembrane</keyword>
<dbReference type="InterPro" id="IPR001626">
    <property type="entry name" value="ABC_TroCD"/>
</dbReference>
<name>A0A410W6B3_9CORY</name>
<dbReference type="GO" id="GO:0055085">
    <property type="term" value="P:transmembrane transport"/>
    <property type="evidence" value="ECO:0007669"/>
    <property type="project" value="InterPro"/>
</dbReference>
<dbReference type="SUPFAM" id="SSF81345">
    <property type="entry name" value="ABC transporter involved in vitamin B12 uptake, BtuC"/>
    <property type="match status" value="1"/>
</dbReference>